<protein>
    <recommendedName>
        <fullName evidence="1">YjiS-like domain-containing protein</fullName>
    </recommendedName>
</protein>
<dbReference type="AlphaFoldDB" id="K0PTP8"/>
<dbReference type="Pfam" id="PF06568">
    <property type="entry name" value="YjiS-like"/>
    <property type="match status" value="1"/>
</dbReference>
<name>K0PTP8_9HYPH</name>
<comment type="caution">
    <text evidence="2">The sequence shown here is derived from an EMBL/GenBank/DDBJ whole genome shotgun (WGS) entry which is preliminary data.</text>
</comment>
<evidence type="ECO:0000259" key="1">
    <source>
        <dbReference type="Pfam" id="PF06568"/>
    </source>
</evidence>
<dbReference type="RefSeq" id="WP_007535166.1">
    <property type="nucleotide sequence ID" value="NZ_HF536772.1"/>
</dbReference>
<dbReference type="InterPro" id="IPR009506">
    <property type="entry name" value="YjiS-like"/>
</dbReference>
<dbReference type="EMBL" id="CANI01000028">
    <property type="protein sequence ID" value="CCM77183.1"/>
    <property type="molecule type" value="Genomic_DNA"/>
</dbReference>
<organism evidence="2 3">
    <name type="scientific">Rhizobium mesoamericanum STM3625</name>
    <dbReference type="NCBI Taxonomy" id="1211777"/>
    <lineage>
        <taxon>Bacteria</taxon>
        <taxon>Pseudomonadati</taxon>
        <taxon>Pseudomonadota</taxon>
        <taxon>Alphaproteobacteria</taxon>
        <taxon>Hyphomicrobiales</taxon>
        <taxon>Rhizobiaceae</taxon>
        <taxon>Rhizobium/Agrobacterium group</taxon>
        <taxon>Rhizobium</taxon>
    </lineage>
</organism>
<reference evidence="2 3" key="1">
    <citation type="journal article" date="2013" name="Genome Announc.">
        <title>Draft Genome Sequence of Rhizobium mesoamericanum STM3625, a Nitrogen-Fixing Symbiont of Mimosa pudica Isolated in French Guiana (South America).</title>
        <authorList>
            <person name="Moulin L."/>
            <person name="Mornico D."/>
            <person name="Melkonian R."/>
            <person name="Klonowska A."/>
        </authorList>
    </citation>
    <scope>NUCLEOTIDE SEQUENCE [LARGE SCALE GENOMIC DNA]</scope>
    <source>
        <strain evidence="2 3">STM3625</strain>
    </source>
</reference>
<feature type="domain" description="YjiS-like" evidence="1">
    <location>
        <begin position="19"/>
        <end position="47"/>
    </location>
</feature>
<evidence type="ECO:0000313" key="3">
    <source>
        <dbReference type="Proteomes" id="UP000009319"/>
    </source>
</evidence>
<keyword evidence="3" id="KW-1185">Reference proteome</keyword>
<gene>
    <name evidence="2" type="ORF">BN77_4238</name>
</gene>
<dbReference type="HOGENOM" id="CLU_2882871_0_0_5"/>
<proteinExistence type="predicted"/>
<accession>K0PTP8</accession>
<evidence type="ECO:0000313" key="2">
    <source>
        <dbReference type="EMBL" id="CCM77183.1"/>
    </source>
</evidence>
<dbReference type="Proteomes" id="UP000009319">
    <property type="component" value="Unassembled WGS sequence"/>
</dbReference>
<dbReference type="eggNOG" id="ENOG503137D">
    <property type="taxonomic scope" value="Bacteria"/>
</dbReference>
<sequence length="63" mass="7119">MSAMLANGRHSLKRMLRHFARRAAIVRLRELDDEALKDIGLARSEIEAAAFGRIHVYRRGGTS</sequence>